<keyword evidence="4" id="KW-1185">Reference proteome</keyword>
<gene>
    <name evidence="3" type="ORF">ACFQQG_14840</name>
</gene>
<dbReference type="RefSeq" id="WP_382186176.1">
    <property type="nucleotide sequence ID" value="NZ_JBHSZI010000001.1"/>
</dbReference>
<reference evidence="3 4" key="1">
    <citation type="journal article" date="2019" name="Int. J. Syst. Evol. Microbiol.">
        <title>The Global Catalogue of Microorganisms (GCM) 10K type strain sequencing project: providing services to taxonomists for standard genome sequencing and annotation.</title>
        <authorList>
            <consortium name="The Broad Institute Genomics Platform"/>
            <consortium name="The Broad Institute Genome Sequencing Center for Infectious Disease"/>
            <person name="Wu L."/>
            <person name="Ma J."/>
        </authorList>
    </citation>
    <scope>NUCLEOTIDE SEQUENCE [LARGE SCALE GENOMIC DNA]</scope>
    <source>
        <strain evidence="3 4">JCM 30072</strain>
    </source>
</reference>
<evidence type="ECO:0000259" key="2">
    <source>
        <dbReference type="Pfam" id="PF01978"/>
    </source>
</evidence>
<dbReference type="InterPro" id="IPR036388">
    <property type="entry name" value="WH-like_DNA-bd_sf"/>
</dbReference>
<dbReference type="Proteomes" id="UP001596445">
    <property type="component" value="Unassembled WGS sequence"/>
</dbReference>
<feature type="compositionally biased region" description="Polar residues" evidence="1">
    <location>
        <begin position="1"/>
        <end position="18"/>
    </location>
</feature>
<dbReference type="InterPro" id="IPR036390">
    <property type="entry name" value="WH_DNA-bd_sf"/>
</dbReference>
<comment type="caution">
    <text evidence="3">The sequence shown here is derived from an EMBL/GenBank/DDBJ whole genome shotgun (WGS) entry which is preliminary data.</text>
</comment>
<proteinExistence type="predicted"/>
<feature type="domain" description="Transcription regulator TrmB N-terminal" evidence="2">
    <location>
        <begin position="91"/>
        <end position="153"/>
    </location>
</feature>
<protein>
    <submittedName>
        <fullName evidence="3">Helix-turn-helix domain-containing protein</fullName>
    </submittedName>
</protein>
<feature type="region of interest" description="Disordered" evidence="1">
    <location>
        <begin position="1"/>
        <end position="44"/>
    </location>
</feature>
<evidence type="ECO:0000313" key="4">
    <source>
        <dbReference type="Proteomes" id="UP001596445"/>
    </source>
</evidence>
<dbReference type="InterPro" id="IPR011991">
    <property type="entry name" value="ArsR-like_HTH"/>
</dbReference>
<dbReference type="Pfam" id="PF01978">
    <property type="entry name" value="TrmB"/>
    <property type="match status" value="1"/>
</dbReference>
<accession>A0ABD5W152</accession>
<name>A0ABD5W152_9EURY</name>
<dbReference type="Gene3D" id="1.10.10.10">
    <property type="entry name" value="Winged helix-like DNA-binding domain superfamily/Winged helix DNA-binding domain"/>
    <property type="match status" value="1"/>
</dbReference>
<evidence type="ECO:0000256" key="1">
    <source>
        <dbReference type="SAM" id="MobiDB-lite"/>
    </source>
</evidence>
<dbReference type="AlphaFoldDB" id="A0ABD5W152"/>
<dbReference type="EMBL" id="JBHSZI010000001">
    <property type="protein sequence ID" value="MFC7059218.1"/>
    <property type="molecule type" value="Genomic_DNA"/>
</dbReference>
<organism evidence="3 4">
    <name type="scientific">Halovenus salina</name>
    <dbReference type="NCBI Taxonomy" id="1510225"/>
    <lineage>
        <taxon>Archaea</taxon>
        <taxon>Methanobacteriati</taxon>
        <taxon>Methanobacteriota</taxon>
        <taxon>Stenosarchaea group</taxon>
        <taxon>Halobacteria</taxon>
        <taxon>Halobacteriales</taxon>
        <taxon>Haloarculaceae</taxon>
        <taxon>Halovenus</taxon>
    </lineage>
</organism>
<dbReference type="InterPro" id="IPR002831">
    <property type="entry name" value="Tscrpt_reg_TrmB_N"/>
</dbReference>
<dbReference type="SUPFAM" id="SSF46785">
    <property type="entry name" value="Winged helix' DNA-binding domain"/>
    <property type="match status" value="1"/>
</dbReference>
<sequence length="192" mass="21781">MPLVSCTTTSSNTRSVRQASRSPTTDSRRRSSTTATDSSRRPLSVESQLAVPNEWIYSVGALYLKHEGRPVPQDFRDLMLEEEPGLEEVLTCVFGIQRHEARTYETLLDNPGSTVEELAAELDRDRSNVNRSLSTLREKELADRERRLLDGGGHVYQYTPTPLPEARELMHETLEAWAGYVHERIDEFGDDC</sequence>
<dbReference type="CDD" id="cd00090">
    <property type="entry name" value="HTH_ARSR"/>
    <property type="match status" value="1"/>
</dbReference>
<evidence type="ECO:0000313" key="3">
    <source>
        <dbReference type="EMBL" id="MFC7059218.1"/>
    </source>
</evidence>